<dbReference type="OrthoDB" id="266718at2759"/>
<evidence type="ECO:0000259" key="11">
    <source>
        <dbReference type="PROSITE" id="PS50011"/>
    </source>
</evidence>
<dbReference type="SUPFAM" id="SSF56112">
    <property type="entry name" value="Protein kinase-like (PK-like)"/>
    <property type="match status" value="1"/>
</dbReference>
<comment type="similarity">
    <text evidence="1">Belongs to the protein kinase superfamily. STE Ser/Thr protein kinase family. MAP kinase kinase kinase subfamily.</text>
</comment>
<dbReference type="SMART" id="SM00220">
    <property type="entry name" value="S_TKc"/>
    <property type="match status" value="1"/>
</dbReference>
<evidence type="ECO:0000256" key="9">
    <source>
        <dbReference type="PROSITE-ProRule" id="PRU10141"/>
    </source>
</evidence>
<keyword evidence="4 9" id="KW-0547">Nucleotide-binding</keyword>
<evidence type="ECO:0000313" key="13">
    <source>
        <dbReference type="Proteomes" id="UP001055439"/>
    </source>
</evidence>
<keyword evidence="13" id="KW-1185">Reference proteome</keyword>
<dbReference type="PROSITE" id="PS50011">
    <property type="entry name" value="PROTEIN_KINASE_DOM"/>
    <property type="match status" value="1"/>
</dbReference>
<dbReference type="FunFam" id="1.10.510.10:FF:000357">
    <property type="entry name" value="Mitogen-activated protein kinase kinase kinase 5"/>
    <property type="match status" value="1"/>
</dbReference>
<dbReference type="InterPro" id="IPR017441">
    <property type="entry name" value="Protein_kinase_ATP_BS"/>
</dbReference>
<feature type="compositionally biased region" description="Low complexity" evidence="10">
    <location>
        <begin position="86"/>
        <end position="100"/>
    </location>
</feature>
<accession>A0A9E7HZL3</accession>
<evidence type="ECO:0000256" key="7">
    <source>
        <dbReference type="ARBA" id="ARBA00047559"/>
    </source>
</evidence>
<keyword evidence="5" id="KW-0418">Kinase</keyword>
<feature type="compositionally biased region" description="Low complexity" evidence="10">
    <location>
        <begin position="9"/>
        <end position="30"/>
    </location>
</feature>
<keyword evidence="3" id="KW-0808">Transferase</keyword>
<dbReference type="PROSITE" id="PS00107">
    <property type="entry name" value="PROTEIN_KINASE_ATP"/>
    <property type="match status" value="1"/>
</dbReference>
<dbReference type="InterPro" id="IPR050538">
    <property type="entry name" value="MAP_kinase_kinase_kinase"/>
</dbReference>
<dbReference type="InterPro" id="IPR008271">
    <property type="entry name" value="Ser/Thr_kinase_AS"/>
</dbReference>
<feature type="compositionally biased region" description="Basic and acidic residues" evidence="10">
    <location>
        <begin position="679"/>
        <end position="696"/>
    </location>
</feature>
<protein>
    <recommendedName>
        <fullName evidence="2">mitogen-activated protein kinase kinase kinase</fullName>
        <ecNumber evidence="2">2.7.11.25</ecNumber>
    </recommendedName>
</protein>
<keyword evidence="6 9" id="KW-0067">ATP-binding</keyword>
<dbReference type="InterPro" id="IPR011009">
    <property type="entry name" value="Kinase-like_dom_sf"/>
</dbReference>
<dbReference type="InterPro" id="IPR000719">
    <property type="entry name" value="Prot_kinase_dom"/>
</dbReference>
<dbReference type="Gene3D" id="1.10.510.10">
    <property type="entry name" value="Transferase(Phosphotransferase) domain 1"/>
    <property type="match status" value="1"/>
</dbReference>
<feature type="region of interest" description="Disordered" evidence="10">
    <location>
        <begin position="305"/>
        <end position="340"/>
    </location>
</feature>
<reference evidence="12" key="1">
    <citation type="submission" date="2022-05" db="EMBL/GenBank/DDBJ databases">
        <title>The Musa troglodytarum L. genome provides insights into the mechanism of non-climacteric behaviour and enrichment of carotenoids.</title>
        <authorList>
            <person name="Wang J."/>
        </authorList>
    </citation>
    <scope>NUCLEOTIDE SEQUENCE</scope>
    <source>
        <tissue evidence="12">Leaf</tissue>
    </source>
</reference>
<evidence type="ECO:0000256" key="8">
    <source>
        <dbReference type="ARBA" id="ARBA00048329"/>
    </source>
</evidence>
<feature type="compositionally biased region" description="Polar residues" evidence="10">
    <location>
        <begin position="698"/>
        <end position="731"/>
    </location>
</feature>
<comment type="catalytic activity">
    <reaction evidence="7">
        <text>L-threonyl-[protein] + ATP = O-phospho-L-threonyl-[protein] + ADP + H(+)</text>
        <dbReference type="Rhea" id="RHEA:46608"/>
        <dbReference type="Rhea" id="RHEA-COMP:11060"/>
        <dbReference type="Rhea" id="RHEA-COMP:11605"/>
        <dbReference type="ChEBI" id="CHEBI:15378"/>
        <dbReference type="ChEBI" id="CHEBI:30013"/>
        <dbReference type="ChEBI" id="CHEBI:30616"/>
        <dbReference type="ChEBI" id="CHEBI:61977"/>
        <dbReference type="ChEBI" id="CHEBI:456216"/>
        <dbReference type="EC" id="2.7.11.25"/>
    </reaction>
</comment>
<organism evidence="12 13">
    <name type="scientific">Musa troglodytarum</name>
    <name type="common">fe'i banana</name>
    <dbReference type="NCBI Taxonomy" id="320322"/>
    <lineage>
        <taxon>Eukaryota</taxon>
        <taxon>Viridiplantae</taxon>
        <taxon>Streptophyta</taxon>
        <taxon>Embryophyta</taxon>
        <taxon>Tracheophyta</taxon>
        <taxon>Spermatophyta</taxon>
        <taxon>Magnoliopsida</taxon>
        <taxon>Liliopsida</taxon>
        <taxon>Zingiberales</taxon>
        <taxon>Musaceae</taxon>
        <taxon>Musa</taxon>
    </lineage>
</organism>
<evidence type="ECO:0000256" key="10">
    <source>
        <dbReference type="SAM" id="MobiDB-lite"/>
    </source>
</evidence>
<evidence type="ECO:0000256" key="3">
    <source>
        <dbReference type="ARBA" id="ARBA00022679"/>
    </source>
</evidence>
<dbReference type="GO" id="GO:0005737">
    <property type="term" value="C:cytoplasm"/>
    <property type="evidence" value="ECO:0007669"/>
    <property type="project" value="TreeGrafter"/>
</dbReference>
<name>A0A9E7HZL3_9LILI</name>
<dbReference type="PROSITE" id="PS00108">
    <property type="entry name" value="PROTEIN_KINASE_ST"/>
    <property type="match status" value="1"/>
</dbReference>
<evidence type="ECO:0000256" key="6">
    <source>
        <dbReference type="ARBA" id="ARBA00022840"/>
    </source>
</evidence>
<feature type="region of interest" description="Disordered" evidence="10">
    <location>
        <begin position="1"/>
        <end position="118"/>
    </location>
</feature>
<proteinExistence type="inferred from homology"/>
<evidence type="ECO:0000256" key="2">
    <source>
        <dbReference type="ARBA" id="ARBA00012406"/>
    </source>
</evidence>
<dbReference type="Proteomes" id="UP001055439">
    <property type="component" value="Chromosome 9"/>
</dbReference>
<dbReference type="GO" id="GO:0004709">
    <property type="term" value="F:MAP kinase kinase kinase activity"/>
    <property type="evidence" value="ECO:0007669"/>
    <property type="project" value="UniProtKB-EC"/>
</dbReference>
<comment type="catalytic activity">
    <reaction evidence="8">
        <text>L-seryl-[protein] + ATP = O-phospho-L-seryl-[protein] + ADP + H(+)</text>
        <dbReference type="Rhea" id="RHEA:17989"/>
        <dbReference type="Rhea" id="RHEA-COMP:9863"/>
        <dbReference type="Rhea" id="RHEA-COMP:11604"/>
        <dbReference type="ChEBI" id="CHEBI:15378"/>
        <dbReference type="ChEBI" id="CHEBI:29999"/>
        <dbReference type="ChEBI" id="CHEBI:30616"/>
        <dbReference type="ChEBI" id="CHEBI:83421"/>
        <dbReference type="ChEBI" id="CHEBI:456216"/>
        <dbReference type="EC" id="2.7.11.25"/>
    </reaction>
</comment>
<evidence type="ECO:0000256" key="1">
    <source>
        <dbReference type="ARBA" id="ARBA00006529"/>
    </source>
</evidence>
<feature type="domain" description="Protein kinase" evidence="11">
    <location>
        <begin position="393"/>
        <end position="652"/>
    </location>
</feature>
<evidence type="ECO:0000313" key="12">
    <source>
        <dbReference type="EMBL" id="URE43091.1"/>
    </source>
</evidence>
<gene>
    <name evidence="12" type="ORF">MUK42_24743</name>
</gene>
<feature type="binding site" evidence="9">
    <location>
        <position position="422"/>
    </location>
    <ligand>
        <name>ATP</name>
        <dbReference type="ChEBI" id="CHEBI:30616"/>
    </ligand>
</feature>
<dbReference type="GO" id="GO:0005524">
    <property type="term" value="F:ATP binding"/>
    <property type="evidence" value="ECO:0007669"/>
    <property type="project" value="UniProtKB-UniRule"/>
</dbReference>
<evidence type="ECO:0000256" key="4">
    <source>
        <dbReference type="ARBA" id="ARBA00022741"/>
    </source>
</evidence>
<dbReference type="EMBL" id="CP097511">
    <property type="protein sequence ID" value="URE43091.1"/>
    <property type="molecule type" value="Genomic_DNA"/>
</dbReference>
<dbReference type="PANTHER" id="PTHR48016:SF5">
    <property type="entry name" value="MITOGEN-ACTIVATED PROTEIN KINASE KINASE KINASE 5"/>
    <property type="match status" value="1"/>
</dbReference>
<evidence type="ECO:0000256" key="5">
    <source>
        <dbReference type="ARBA" id="ARBA00022777"/>
    </source>
</evidence>
<dbReference type="EC" id="2.7.11.25" evidence="2"/>
<feature type="region of interest" description="Disordered" evidence="10">
    <location>
        <begin position="678"/>
        <end position="731"/>
    </location>
</feature>
<dbReference type="PANTHER" id="PTHR48016">
    <property type="entry name" value="MAP KINASE KINASE KINASE SSK2-RELATED-RELATED"/>
    <property type="match status" value="1"/>
</dbReference>
<feature type="compositionally biased region" description="Polar residues" evidence="10">
    <location>
        <begin position="317"/>
        <end position="340"/>
    </location>
</feature>
<dbReference type="Pfam" id="PF00069">
    <property type="entry name" value="Pkinase"/>
    <property type="match status" value="1"/>
</dbReference>
<dbReference type="AlphaFoldDB" id="A0A9E7HZL3"/>
<feature type="region of interest" description="Disordered" evidence="10">
    <location>
        <begin position="192"/>
        <end position="217"/>
    </location>
</feature>
<sequence length="779" mass="84330">MPWWNRKIAVSPSSSSSSPSPSPSSVASSPGGRSRYSNLRFPWSRRGDAQRRASRHHEFRRLSDIEDDGLSFDSGAVASGGGDPLSVSSTPVSRSPSNSNCNPARTSSSPALLPHPLPLPEFAATATATATAPASPRRESTSAPALGFGFPSPNCARCPLPSPREASTRSEGYEGCHAAAESSSIVEPLNKRASSAGVVGSRLPHQTSHRRPEHSGISLNGFTFRRRRKIYQDPNSAGTVTYGLNIPAKSAPTSQFSSPVCSPRRLSNADISTFGMATRGIETWSVPELPPVDVVSLFSSQTTSEQVIGSPDCSPLCSPTSRSPVLRSRNPSAPSSPLHTKALSDNSVLWHENGSNINVHPLPLPPGAASPSQSGFSHQSAAKAEALPMRSQWKKGKLIGSGTFGNVYEATNRHTGALCAMKEVNIIPDDVKSAECIRQLEQEIKFLSQFTHPNIVQYYGSETIDDQLYIYLEYVHPGSINKYVRQHCGAMTESVVRNFTRHILKGLAYLHSKNIMHRDIKGANLLVNVHGVVKLADFGMAKHLSGTMGALSLKGSPYWMAPEVVQATMNKDVGYDFAVDIWSLGCTIIEMFTGKQPWSGLEGAAAMFKVLHKDPPIPESLSNDGKDFLRRCFHRNPTDRPTANMLLEHPFIKNSHHYNVHGSLQAFAGIKVIDNSISPREKSKSKSEPCVKERHTVNGKNRNSRPGTSKTAASRISPCSTPAIVPSSSPPHSSYIMMSLAGSSTNILNGMQFATGSPVHYPNPLRMSNFFEESQELNH</sequence>